<evidence type="ECO:0008006" key="3">
    <source>
        <dbReference type="Google" id="ProtNLM"/>
    </source>
</evidence>
<dbReference type="EMBL" id="AMSG01000044">
    <property type="protein sequence ID" value="EKF53883.1"/>
    <property type="molecule type" value="Genomic_DNA"/>
</dbReference>
<dbReference type="eggNOG" id="COG1520">
    <property type="taxonomic scope" value="Bacteria"/>
</dbReference>
<proteinExistence type="predicted"/>
<reference evidence="1 2" key="1">
    <citation type="journal article" date="2012" name="J. Bacteriol.">
        <title>Genome Sequence of Galbibacter marinum Type Strain ck-I2-15.</title>
        <authorList>
            <person name="Lai Q."/>
            <person name="Li C."/>
            <person name="Shao Z."/>
        </authorList>
    </citation>
    <scope>NUCLEOTIDE SEQUENCE [LARGE SCALE GENOMIC DNA]</scope>
    <source>
        <strain evidence="2">ck-I2-15</strain>
    </source>
</reference>
<keyword evidence="2" id="KW-1185">Reference proteome</keyword>
<dbReference type="RefSeq" id="WP_008992886.1">
    <property type="nucleotide sequence ID" value="NZ_AMSG01000044.1"/>
</dbReference>
<evidence type="ECO:0000313" key="1">
    <source>
        <dbReference type="EMBL" id="EKF53883.1"/>
    </source>
</evidence>
<gene>
    <name evidence="1" type="ORF">I215_15320</name>
</gene>
<organism evidence="1 2">
    <name type="scientific">Galbibacter marinus</name>
    <dbReference type="NCBI Taxonomy" id="555500"/>
    <lineage>
        <taxon>Bacteria</taxon>
        <taxon>Pseudomonadati</taxon>
        <taxon>Bacteroidota</taxon>
        <taxon>Flavobacteriia</taxon>
        <taxon>Flavobacteriales</taxon>
        <taxon>Flavobacteriaceae</taxon>
        <taxon>Galbibacter</taxon>
    </lineage>
</organism>
<dbReference type="STRING" id="555500.I215_15320"/>
<dbReference type="AlphaFoldDB" id="K2NYM7"/>
<name>K2NYM7_9FLAO</name>
<feature type="non-terminal residue" evidence="1">
    <location>
        <position position="1"/>
    </location>
</feature>
<accession>K2NYM7</accession>
<protein>
    <recommendedName>
        <fullName evidence="3">Collagen triple helix repeat-containing protein</fullName>
    </recommendedName>
</protein>
<evidence type="ECO:0000313" key="2">
    <source>
        <dbReference type="Proteomes" id="UP000007364"/>
    </source>
</evidence>
<dbReference type="Proteomes" id="UP000007364">
    <property type="component" value="Unassembled WGS sequence"/>
</dbReference>
<dbReference type="PATRIC" id="fig|555500.3.peg.3156"/>
<sequence length="436" mass="45284">SNMETLTSIVNNGDGTYTYTNEDGVLIDLDANTTSVTSIDGVYTFTDASGTVITSVDTNAKSLGFDNSTNGFTSTNVQDAIDELSQTIEANKGDLIVSEGIEFTGGLDGTNILLADSGIGIADSGISTDKLADGSVTNDKIDTDAITSDKIANREVQAEDLGAAIADQGKVGVVQPDGSIVYQNVDASAVNGNDLTAGDTSITVVDGTGATLVNANVSVAADGITNDKLADNAVNTENITDGAVEPIDLNANVAGAALSQDGDTMALNVNANNGLSISDDNVQLGGVLIEETAITTDVDNTLAIVGLQTGATQDNLVVVDTVSGVLKQTRAAMPKFFYMPSIVFDVSTTGMASRNLHEEYIKQFTGTGNPTLVGSEGAPTDIPNLPNPKDLYYYVTYYDDEIFEAVSISETGIMTYNVKSTSPTEASFMNIVFVVK</sequence>
<comment type="caution">
    <text evidence="1">The sequence shown here is derived from an EMBL/GenBank/DDBJ whole genome shotgun (WGS) entry which is preliminary data.</text>
</comment>